<sequence>MGANVINVHLLYLSVQGNSWLHLLSIPLADAQRLSYRLFKWLRFLVYAICGAKGHISTGTEGDEVDYDNTLSAQFQAGDYYYLPIGDFHFVDPRIVDEKRSLIEDSRCSTFRRTIIQRDGNRYPFTKAMLQVFLGMVIPSKAILTLFCRHISYISVLAQSRAHLYNVDQAVLDTVGSDSIENGILLATRHHGAFRHGDCAILKTPNFALNTDDIPHDGPVSTTRYTLQHFTLWEGRPNPDAQFRGTEDPQLWSLFLALRKWSSGEKALDIPDELAAANILAQVAELSDQPLPEGGAINDGDPSATSFVSSNVDQDASGPGAAIPPELSQAMDRILALQYFLAGTTPQAVAEKRQKAAEEIERQREAKLRAIAVAWVKDQIGDDTLRYFI</sequence>
<organism evidence="2 3">
    <name type="scientific">Botryobasidium botryosum (strain FD-172 SS1)</name>
    <dbReference type="NCBI Taxonomy" id="930990"/>
    <lineage>
        <taxon>Eukaryota</taxon>
        <taxon>Fungi</taxon>
        <taxon>Dikarya</taxon>
        <taxon>Basidiomycota</taxon>
        <taxon>Agaricomycotina</taxon>
        <taxon>Agaricomycetes</taxon>
        <taxon>Cantharellales</taxon>
        <taxon>Botryobasidiaceae</taxon>
        <taxon>Botryobasidium</taxon>
    </lineage>
</organism>
<protein>
    <recommendedName>
        <fullName evidence="4">HNH nuclease domain-containing protein</fullName>
    </recommendedName>
</protein>
<evidence type="ECO:0000256" key="1">
    <source>
        <dbReference type="SAM" id="MobiDB-lite"/>
    </source>
</evidence>
<dbReference type="OrthoDB" id="3269637at2759"/>
<keyword evidence="3" id="KW-1185">Reference proteome</keyword>
<dbReference type="InParanoid" id="A0A067M6N8"/>
<dbReference type="AlphaFoldDB" id="A0A067M6N8"/>
<feature type="compositionally biased region" description="Polar residues" evidence="1">
    <location>
        <begin position="303"/>
        <end position="314"/>
    </location>
</feature>
<accession>A0A067M6N8</accession>
<gene>
    <name evidence="2" type="ORF">BOTBODRAFT_180628</name>
</gene>
<dbReference type="EMBL" id="KL198105">
    <property type="protein sequence ID" value="KDQ07547.1"/>
    <property type="molecule type" value="Genomic_DNA"/>
</dbReference>
<evidence type="ECO:0008006" key="4">
    <source>
        <dbReference type="Google" id="ProtNLM"/>
    </source>
</evidence>
<evidence type="ECO:0000313" key="3">
    <source>
        <dbReference type="Proteomes" id="UP000027195"/>
    </source>
</evidence>
<dbReference type="HOGENOM" id="CLU_058842_1_0_1"/>
<feature type="region of interest" description="Disordered" evidence="1">
    <location>
        <begin position="293"/>
        <end position="320"/>
    </location>
</feature>
<dbReference type="Proteomes" id="UP000027195">
    <property type="component" value="Unassembled WGS sequence"/>
</dbReference>
<proteinExistence type="predicted"/>
<evidence type="ECO:0000313" key="2">
    <source>
        <dbReference type="EMBL" id="KDQ07547.1"/>
    </source>
</evidence>
<reference evidence="3" key="1">
    <citation type="journal article" date="2014" name="Proc. Natl. Acad. Sci. U.S.A.">
        <title>Extensive sampling of basidiomycete genomes demonstrates inadequacy of the white-rot/brown-rot paradigm for wood decay fungi.</title>
        <authorList>
            <person name="Riley R."/>
            <person name="Salamov A.A."/>
            <person name="Brown D.W."/>
            <person name="Nagy L.G."/>
            <person name="Floudas D."/>
            <person name="Held B.W."/>
            <person name="Levasseur A."/>
            <person name="Lombard V."/>
            <person name="Morin E."/>
            <person name="Otillar R."/>
            <person name="Lindquist E.A."/>
            <person name="Sun H."/>
            <person name="LaButti K.M."/>
            <person name="Schmutz J."/>
            <person name="Jabbour D."/>
            <person name="Luo H."/>
            <person name="Baker S.E."/>
            <person name="Pisabarro A.G."/>
            <person name="Walton J.D."/>
            <person name="Blanchette R.A."/>
            <person name="Henrissat B."/>
            <person name="Martin F."/>
            <person name="Cullen D."/>
            <person name="Hibbett D.S."/>
            <person name="Grigoriev I.V."/>
        </authorList>
    </citation>
    <scope>NUCLEOTIDE SEQUENCE [LARGE SCALE GENOMIC DNA]</scope>
    <source>
        <strain evidence="3">FD-172 SS1</strain>
    </source>
</reference>
<name>A0A067M6N8_BOTB1</name>